<sequence length="57" mass="6665">MGDIGIPEYQYLLGKLDELEKKLCVHQVRINLLIEEHKRLVKTLKALGLDEFNDIEE</sequence>
<gene>
    <name evidence="1" type="ORF">SAMN04488500_12412</name>
</gene>
<reference evidence="1 2" key="1">
    <citation type="submission" date="2017-04" db="EMBL/GenBank/DDBJ databases">
        <authorList>
            <person name="Afonso C.L."/>
            <person name="Miller P.J."/>
            <person name="Scott M.A."/>
            <person name="Spackman E."/>
            <person name="Goraichik I."/>
            <person name="Dimitrov K.M."/>
            <person name="Suarez D.L."/>
            <person name="Swayne D.E."/>
        </authorList>
    </citation>
    <scope>NUCLEOTIDE SEQUENCE [LARGE SCALE GENOMIC DNA]</scope>
    <source>
        <strain evidence="1 2">DSM 5090</strain>
    </source>
</reference>
<dbReference type="AlphaFoldDB" id="A0A1W2EGB4"/>
<accession>A0A1W2EGB4</accession>
<dbReference type="RefSeq" id="WP_176215630.1">
    <property type="nucleotide sequence ID" value="NZ_CP155572.1"/>
</dbReference>
<keyword evidence="2" id="KW-1185">Reference proteome</keyword>
<dbReference type="EMBL" id="FWXI01000024">
    <property type="protein sequence ID" value="SMD08794.1"/>
    <property type="molecule type" value="Genomic_DNA"/>
</dbReference>
<dbReference type="Proteomes" id="UP000192738">
    <property type="component" value="Unassembled WGS sequence"/>
</dbReference>
<proteinExistence type="predicted"/>
<name>A0A1W2EGB4_9FIRM</name>
<evidence type="ECO:0000313" key="1">
    <source>
        <dbReference type="EMBL" id="SMD08794.1"/>
    </source>
</evidence>
<organism evidence="1 2">
    <name type="scientific">Sporomusa malonica</name>
    <dbReference type="NCBI Taxonomy" id="112901"/>
    <lineage>
        <taxon>Bacteria</taxon>
        <taxon>Bacillati</taxon>
        <taxon>Bacillota</taxon>
        <taxon>Negativicutes</taxon>
        <taxon>Selenomonadales</taxon>
        <taxon>Sporomusaceae</taxon>
        <taxon>Sporomusa</taxon>
    </lineage>
</organism>
<protein>
    <submittedName>
        <fullName evidence="1">Uncharacterized protein</fullName>
    </submittedName>
</protein>
<evidence type="ECO:0000313" key="2">
    <source>
        <dbReference type="Proteomes" id="UP000192738"/>
    </source>
</evidence>